<name>A0A9J6P358_9CLOT</name>
<evidence type="ECO:0000313" key="2">
    <source>
        <dbReference type="EMBL" id="MCM1990812.1"/>
    </source>
</evidence>
<dbReference type="AlphaFoldDB" id="A0A9J6P358"/>
<proteinExistence type="predicted"/>
<gene>
    <name evidence="2" type="ORF">KDK92_13865</name>
</gene>
<feature type="transmembrane region" description="Helical" evidence="1">
    <location>
        <begin position="178"/>
        <end position="204"/>
    </location>
</feature>
<feature type="transmembrane region" description="Helical" evidence="1">
    <location>
        <begin position="141"/>
        <end position="158"/>
    </location>
</feature>
<dbReference type="RefSeq" id="WP_250859929.1">
    <property type="nucleotide sequence ID" value="NZ_JAGSOJ010000003.1"/>
</dbReference>
<keyword evidence="1" id="KW-0472">Membrane</keyword>
<feature type="transmembrane region" description="Helical" evidence="1">
    <location>
        <begin position="268"/>
        <end position="290"/>
    </location>
</feature>
<evidence type="ECO:0000256" key="1">
    <source>
        <dbReference type="SAM" id="Phobius"/>
    </source>
</evidence>
<keyword evidence="1" id="KW-0812">Transmembrane</keyword>
<feature type="transmembrane region" description="Helical" evidence="1">
    <location>
        <begin position="86"/>
        <end position="104"/>
    </location>
</feature>
<dbReference type="Proteomes" id="UP001056429">
    <property type="component" value="Unassembled WGS sequence"/>
</dbReference>
<dbReference type="EMBL" id="JAGSOJ010000003">
    <property type="protein sequence ID" value="MCM1990812.1"/>
    <property type="molecule type" value="Genomic_DNA"/>
</dbReference>
<evidence type="ECO:0008006" key="4">
    <source>
        <dbReference type="Google" id="ProtNLM"/>
    </source>
</evidence>
<keyword evidence="3" id="KW-1185">Reference proteome</keyword>
<sequence length="416" mass="49061">MSWEREIKTLITFSILLLSFIIWSFLINVFGGIDINHDLFLFTTLGCFIMQLLYTKLNTTHRKIISCIIPIIICITLYFVNYTFFIGVTYSIYTASMIVYMNCIEEKAIDYDNCKTMSVNALIVSFTVSILTMIVDKEFAFHLFRYYVFLLVVIIMLLRESRNFKFKIRSKYSKYFNLFISVVIPLACFSKTEIIFKKCLMFIIDKVLNVLLWLLHLPLTLLEKAVDVMRAHIDPAYADELLARMKTYIPHRDIFDQGLTPQYEGNYFISQVLKILFFIIIVFIIAKLLLKLISKFQFIKKDTEEIREQIKTATENKKSGKVKKFFKKTFKGNLSITMRILEVFKEFQTATKNKKIFKSSMTASQLKEVTKLQVDTLNELDEIALIYNEAKFSDHEMNEKQYRKIKENYIEIKKQL</sequence>
<evidence type="ECO:0000313" key="3">
    <source>
        <dbReference type="Proteomes" id="UP001056429"/>
    </source>
</evidence>
<feature type="transmembrane region" description="Helical" evidence="1">
    <location>
        <begin position="116"/>
        <end position="135"/>
    </location>
</feature>
<feature type="transmembrane region" description="Helical" evidence="1">
    <location>
        <begin position="12"/>
        <end position="33"/>
    </location>
</feature>
<protein>
    <recommendedName>
        <fullName evidence="4">DUF4129 domain-containing protein</fullName>
    </recommendedName>
</protein>
<keyword evidence="1" id="KW-1133">Transmembrane helix</keyword>
<feature type="transmembrane region" description="Helical" evidence="1">
    <location>
        <begin position="39"/>
        <end position="57"/>
    </location>
</feature>
<accession>A0A9J6P358</accession>
<organism evidence="2 3">
    <name type="scientific">Oceanirhabdus seepicola</name>
    <dbReference type="NCBI Taxonomy" id="2828781"/>
    <lineage>
        <taxon>Bacteria</taxon>
        <taxon>Bacillati</taxon>
        <taxon>Bacillota</taxon>
        <taxon>Clostridia</taxon>
        <taxon>Eubacteriales</taxon>
        <taxon>Clostridiaceae</taxon>
        <taxon>Oceanirhabdus</taxon>
    </lineage>
</organism>
<reference evidence="2" key="1">
    <citation type="journal article" date="2021" name="mSystems">
        <title>Bacteria and Archaea Synergistically Convert Glycine Betaine to Biogenic Methane in the Formosa Cold Seep of the South China Sea.</title>
        <authorList>
            <person name="Li L."/>
            <person name="Zhang W."/>
            <person name="Zhang S."/>
            <person name="Song L."/>
            <person name="Sun Q."/>
            <person name="Zhang H."/>
            <person name="Xiang H."/>
            <person name="Dong X."/>
        </authorList>
    </citation>
    <scope>NUCLEOTIDE SEQUENCE</scope>
    <source>
        <strain evidence="2">ZWT</strain>
    </source>
</reference>
<reference evidence="2" key="2">
    <citation type="submission" date="2021-04" db="EMBL/GenBank/DDBJ databases">
        <authorList>
            <person name="Dong X."/>
        </authorList>
    </citation>
    <scope>NUCLEOTIDE SEQUENCE</scope>
    <source>
        <strain evidence="2">ZWT</strain>
    </source>
</reference>
<comment type="caution">
    <text evidence="2">The sequence shown here is derived from an EMBL/GenBank/DDBJ whole genome shotgun (WGS) entry which is preliminary data.</text>
</comment>
<feature type="transmembrane region" description="Helical" evidence="1">
    <location>
        <begin position="64"/>
        <end position="80"/>
    </location>
</feature>